<proteinExistence type="predicted"/>
<keyword evidence="3" id="KW-1185">Reference proteome</keyword>
<evidence type="ECO:0000256" key="1">
    <source>
        <dbReference type="SAM" id="SignalP"/>
    </source>
</evidence>
<feature type="chain" id="PRO_5039706297" evidence="1">
    <location>
        <begin position="20"/>
        <end position="67"/>
    </location>
</feature>
<sequence>MKKFCVAIVILLASMSIFAPVSKAHVVGRVGSEATGYLITGTHLAKRISDWTTYSLAIPSAYVAITN</sequence>
<dbReference type="Proteomes" id="UP000295558">
    <property type="component" value="Unassembled WGS sequence"/>
</dbReference>
<dbReference type="AlphaFoldDB" id="A0A4R6ZJ88"/>
<feature type="signal peptide" evidence="1">
    <location>
        <begin position="1"/>
        <end position="19"/>
    </location>
</feature>
<accession>A0A4R6ZJ88</accession>
<protein>
    <submittedName>
        <fullName evidence="2">Uncharacterized protein</fullName>
    </submittedName>
</protein>
<gene>
    <name evidence="2" type="ORF">DFP96_10895</name>
</gene>
<reference evidence="2 3" key="1">
    <citation type="submission" date="2019-03" db="EMBL/GenBank/DDBJ databases">
        <title>Genomic Encyclopedia of Type Strains, Phase III (KMG-III): the genomes of soil and plant-associated and newly described type strains.</title>
        <authorList>
            <person name="Whitman W."/>
        </authorList>
    </citation>
    <scope>NUCLEOTIDE SEQUENCE [LARGE SCALE GENOMIC DNA]</scope>
    <source>
        <strain evidence="2 3">CECT 7972</strain>
    </source>
</reference>
<evidence type="ECO:0000313" key="3">
    <source>
        <dbReference type="Proteomes" id="UP000295558"/>
    </source>
</evidence>
<organism evidence="2 3">
    <name type="scientific">Listeria rocourtiae</name>
    <dbReference type="NCBI Taxonomy" id="647910"/>
    <lineage>
        <taxon>Bacteria</taxon>
        <taxon>Bacillati</taxon>
        <taxon>Bacillota</taxon>
        <taxon>Bacilli</taxon>
        <taxon>Bacillales</taxon>
        <taxon>Listeriaceae</taxon>
        <taxon>Listeria</taxon>
    </lineage>
</organism>
<keyword evidence="1" id="KW-0732">Signal</keyword>
<dbReference type="STRING" id="1265846.PROCOU_00610"/>
<comment type="caution">
    <text evidence="2">The sequence shown here is derived from an EMBL/GenBank/DDBJ whole genome shotgun (WGS) entry which is preliminary data.</text>
</comment>
<dbReference type="RefSeq" id="WP_036068993.1">
    <property type="nucleotide sequence ID" value="NZ_JAASUO010000009.1"/>
</dbReference>
<evidence type="ECO:0000313" key="2">
    <source>
        <dbReference type="EMBL" id="TDR52421.1"/>
    </source>
</evidence>
<dbReference type="EMBL" id="SNZK01000008">
    <property type="protein sequence ID" value="TDR52421.1"/>
    <property type="molecule type" value="Genomic_DNA"/>
</dbReference>
<name>A0A4R6ZJ88_9LIST</name>